<organism evidence="2 3">
    <name type="scientific">Pontibacter populi</name>
    <dbReference type="NCBI Taxonomy" id="890055"/>
    <lineage>
        <taxon>Bacteria</taxon>
        <taxon>Pseudomonadati</taxon>
        <taxon>Bacteroidota</taxon>
        <taxon>Cytophagia</taxon>
        <taxon>Cytophagales</taxon>
        <taxon>Hymenobacteraceae</taxon>
        <taxon>Pontibacter</taxon>
    </lineage>
</organism>
<sequence>MKKILFEGYYGHENTGDDAFIEVSAWGAETYWGTKNNFFLSRSLPKIKHSASCFEKQAFRGQYRLECLLQLADADAVVSAGGSTFEKAPEIMHIRNLSLLKKKTNGSLKIGAIGVSLGPYKNIEHERAIIEYLSNLDFLALRDEYSYKLALSYNLPYNPINAFDLAALLPHIYNPVSVKPDHEEKIFGISACYFERYRGITNSASEERRTNYLKSLLLEVSRKTNVKLRFFIFNGNVINGDQQITYSIINYLTSKNATNIEIVPYSTRTNFMYNKVSECDVILSVRLHASMFACFSQIPFFLVEYHRKCGDFLNSIGYHENYKIGDGTKDIAETVDQITAFLENKNNYVQPEKLVNCREKAMMNFTSVKL</sequence>
<dbReference type="EMBL" id="JAHWXQ010000002">
    <property type="protein sequence ID" value="MBW3365101.1"/>
    <property type="molecule type" value="Genomic_DNA"/>
</dbReference>
<evidence type="ECO:0000259" key="1">
    <source>
        <dbReference type="Pfam" id="PF04230"/>
    </source>
</evidence>
<protein>
    <submittedName>
        <fullName evidence="2">Polysaccharide pyruvyl transferase family protein</fullName>
    </submittedName>
</protein>
<keyword evidence="2" id="KW-0808">Transferase</keyword>
<reference evidence="2 3" key="1">
    <citation type="submission" date="2021-07" db="EMBL/GenBank/DDBJ databases">
        <authorList>
            <person name="Kim M.K."/>
        </authorList>
    </citation>
    <scope>NUCLEOTIDE SEQUENCE [LARGE SCALE GENOMIC DNA]</scope>
    <source>
        <strain evidence="2 3">HLY7-15</strain>
    </source>
</reference>
<dbReference type="Proteomes" id="UP000774935">
    <property type="component" value="Unassembled WGS sequence"/>
</dbReference>
<proteinExistence type="predicted"/>
<dbReference type="RefSeq" id="WP_199109625.1">
    <property type="nucleotide sequence ID" value="NZ_JAHWXQ010000002.1"/>
</dbReference>
<dbReference type="PANTHER" id="PTHR36836:SF1">
    <property type="entry name" value="COLANIC ACID BIOSYNTHESIS PROTEIN WCAK"/>
    <property type="match status" value="1"/>
</dbReference>
<comment type="caution">
    <text evidence="2">The sequence shown here is derived from an EMBL/GenBank/DDBJ whole genome shotgun (WGS) entry which is preliminary data.</text>
</comment>
<evidence type="ECO:0000313" key="2">
    <source>
        <dbReference type="EMBL" id="MBW3365101.1"/>
    </source>
</evidence>
<name>A0ABS6XAV0_9BACT</name>
<dbReference type="Pfam" id="PF04230">
    <property type="entry name" value="PS_pyruv_trans"/>
    <property type="match status" value="1"/>
</dbReference>
<dbReference type="GO" id="GO:0016740">
    <property type="term" value="F:transferase activity"/>
    <property type="evidence" value="ECO:0007669"/>
    <property type="project" value="UniProtKB-KW"/>
</dbReference>
<evidence type="ECO:0000313" key="3">
    <source>
        <dbReference type="Proteomes" id="UP000774935"/>
    </source>
</evidence>
<keyword evidence="3" id="KW-1185">Reference proteome</keyword>
<feature type="domain" description="Polysaccharide pyruvyl transferase" evidence="1">
    <location>
        <begin position="20"/>
        <end position="306"/>
    </location>
</feature>
<dbReference type="InterPro" id="IPR007345">
    <property type="entry name" value="Polysacch_pyruvyl_Trfase"/>
</dbReference>
<gene>
    <name evidence="2" type="ORF">KYK27_08600</name>
</gene>
<accession>A0ABS6XAV0</accession>
<dbReference type="PANTHER" id="PTHR36836">
    <property type="entry name" value="COLANIC ACID BIOSYNTHESIS PROTEIN WCAK"/>
    <property type="match status" value="1"/>
</dbReference>